<evidence type="ECO:0000313" key="1">
    <source>
        <dbReference type="EMBL" id="SOY31090.1"/>
    </source>
</evidence>
<organism evidence="1 2">
    <name type="scientific">Acetatifactor muris</name>
    <dbReference type="NCBI Taxonomy" id="879566"/>
    <lineage>
        <taxon>Bacteria</taxon>
        <taxon>Bacillati</taxon>
        <taxon>Bacillota</taxon>
        <taxon>Clostridia</taxon>
        <taxon>Lachnospirales</taxon>
        <taxon>Lachnospiraceae</taxon>
        <taxon>Acetatifactor</taxon>
    </lineage>
</organism>
<reference evidence="1 2" key="1">
    <citation type="submission" date="2018-01" db="EMBL/GenBank/DDBJ databases">
        <authorList>
            <person name="Gaut B.S."/>
            <person name="Morton B.R."/>
            <person name="Clegg M.T."/>
            <person name="Duvall M.R."/>
        </authorList>
    </citation>
    <scope>NUCLEOTIDE SEQUENCE [LARGE SCALE GENOMIC DNA]</scope>
    <source>
        <strain evidence="1">GP69</strain>
    </source>
</reference>
<dbReference type="EMBL" id="OFSM01000021">
    <property type="protein sequence ID" value="SOY31090.1"/>
    <property type="molecule type" value="Genomic_DNA"/>
</dbReference>
<accession>A0A2K4ZKW6</accession>
<name>A0A2K4ZKW6_9FIRM</name>
<evidence type="ECO:0000313" key="2">
    <source>
        <dbReference type="Proteomes" id="UP000236311"/>
    </source>
</evidence>
<protein>
    <submittedName>
        <fullName evidence="1">Uncharacterized protein</fullName>
    </submittedName>
</protein>
<dbReference type="AlphaFoldDB" id="A0A2K4ZKW6"/>
<keyword evidence="2" id="KW-1185">Reference proteome</keyword>
<dbReference type="Proteomes" id="UP000236311">
    <property type="component" value="Unassembled WGS sequence"/>
</dbReference>
<proteinExistence type="predicted"/>
<sequence length="157" mass="17554">MANIAAKTSSNVFYKARCAAAAHNEQLSSREGAADIMSIDRGRLYRIESGITNPYPEEIRLMADLYNAPELENYYCTNICPLGGEMPKADLADLDRISIKALSTFRKIGETKDLLLDITEDGIISEDEKGDLNKVLENLEELEQIAQSLKLWVKKNL</sequence>
<dbReference type="RefSeq" id="WP_172455197.1">
    <property type="nucleotide sequence ID" value="NZ_JANJZD010000024.1"/>
</dbReference>
<gene>
    <name evidence="1" type="ORF">AMURIS_03824</name>
</gene>